<organism evidence="12 13">
    <name type="scientific">Gloeocapsopsis dulcis AAB1 = 1H9</name>
    <dbReference type="NCBI Taxonomy" id="1433147"/>
    <lineage>
        <taxon>Bacteria</taxon>
        <taxon>Bacillati</taxon>
        <taxon>Cyanobacteriota</taxon>
        <taxon>Cyanophyceae</taxon>
        <taxon>Oscillatoriophycideae</taxon>
        <taxon>Chroococcales</taxon>
        <taxon>Chroococcaceae</taxon>
        <taxon>Gloeocapsopsis</taxon>
        <taxon>Gloeocapsopsis dulcis</taxon>
    </lineage>
</organism>
<protein>
    <recommendedName>
        <fullName evidence="10">Phosphate transport system permease protein</fullName>
    </recommendedName>
</protein>
<comment type="subcellular location">
    <subcellularLocation>
        <location evidence="1 9">Cell membrane</location>
        <topology evidence="1 9">Multi-pass membrane protein</topology>
    </subcellularLocation>
</comment>
<feature type="transmembrane region" description="Helical" evidence="9">
    <location>
        <begin position="221"/>
        <end position="242"/>
    </location>
</feature>
<dbReference type="PROSITE" id="PS50928">
    <property type="entry name" value="ABC_TM1"/>
    <property type="match status" value="1"/>
</dbReference>
<dbReference type="InterPro" id="IPR000515">
    <property type="entry name" value="MetI-like"/>
</dbReference>
<keyword evidence="5 10" id="KW-0592">Phosphate transport</keyword>
<dbReference type="Proteomes" id="UP000441797">
    <property type="component" value="Unassembled WGS sequence"/>
</dbReference>
<comment type="caution">
    <text evidence="12">The sequence shown here is derived from an EMBL/GenBank/DDBJ whole genome shotgun (WGS) entry which is preliminary data.</text>
</comment>
<reference evidence="12 13" key="1">
    <citation type="journal article" date="2019" name="Front. Microbiol.">
        <title>Genomic Features for Desiccation Tolerance and Sugar Biosynthesis in the Extremophile Gloeocapsopsis sp. UTEX B3054.</title>
        <authorList>
            <person name="Urrejola C."/>
            <person name="Alcorta J."/>
            <person name="Salas L."/>
            <person name="Vasquez M."/>
            <person name="Polz M.F."/>
            <person name="Vicuna R."/>
            <person name="Diez B."/>
        </authorList>
    </citation>
    <scope>NUCLEOTIDE SEQUENCE [LARGE SCALE GENOMIC DNA]</scope>
    <source>
        <strain evidence="12 13">1H9</strain>
    </source>
</reference>
<dbReference type="GO" id="GO:0006817">
    <property type="term" value="P:phosphate ion transport"/>
    <property type="evidence" value="ECO:0007669"/>
    <property type="project" value="UniProtKB-KW"/>
</dbReference>
<feature type="transmembrane region" description="Helical" evidence="9">
    <location>
        <begin position="291"/>
        <end position="314"/>
    </location>
</feature>
<dbReference type="RefSeq" id="WP_105221266.1">
    <property type="nucleotide sequence ID" value="NZ_CAWNSU010000084.1"/>
</dbReference>
<gene>
    <name evidence="12" type="ORF">BWI75_14115</name>
</gene>
<evidence type="ECO:0000256" key="3">
    <source>
        <dbReference type="ARBA" id="ARBA00022448"/>
    </source>
</evidence>
<dbReference type="OrthoDB" id="9785113at2"/>
<evidence type="ECO:0000256" key="7">
    <source>
        <dbReference type="ARBA" id="ARBA00022989"/>
    </source>
</evidence>
<dbReference type="GO" id="GO:0005886">
    <property type="term" value="C:plasma membrane"/>
    <property type="evidence" value="ECO:0007669"/>
    <property type="project" value="UniProtKB-SubCell"/>
</dbReference>
<feature type="transmembrane region" description="Helical" evidence="9">
    <location>
        <begin position="124"/>
        <end position="151"/>
    </location>
</feature>
<dbReference type="PANTHER" id="PTHR30425:SF1">
    <property type="entry name" value="PHOSPHATE TRANSPORT SYSTEM PERMEASE PROTEIN PSTC"/>
    <property type="match status" value="1"/>
</dbReference>
<dbReference type="InterPro" id="IPR051124">
    <property type="entry name" value="Phosphate_Transport_Permease"/>
</dbReference>
<dbReference type="NCBIfam" id="TIGR02138">
    <property type="entry name" value="phosphate_pstC"/>
    <property type="match status" value="1"/>
</dbReference>
<feature type="transmembrane region" description="Helical" evidence="9">
    <location>
        <begin position="177"/>
        <end position="200"/>
    </location>
</feature>
<evidence type="ECO:0000256" key="10">
    <source>
        <dbReference type="RuleBase" id="RU363054"/>
    </source>
</evidence>
<feature type="domain" description="ABC transmembrane type-1" evidence="11">
    <location>
        <begin position="86"/>
        <end position="310"/>
    </location>
</feature>
<evidence type="ECO:0000256" key="2">
    <source>
        <dbReference type="ARBA" id="ARBA00007069"/>
    </source>
</evidence>
<evidence type="ECO:0000313" key="13">
    <source>
        <dbReference type="Proteomes" id="UP000441797"/>
    </source>
</evidence>
<dbReference type="EMBL" id="NAPY01000021">
    <property type="protein sequence ID" value="MUL37434.1"/>
    <property type="molecule type" value="Genomic_DNA"/>
</dbReference>
<evidence type="ECO:0000313" key="12">
    <source>
        <dbReference type="EMBL" id="MUL37434.1"/>
    </source>
</evidence>
<evidence type="ECO:0000256" key="4">
    <source>
        <dbReference type="ARBA" id="ARBA00022475"/>
    </source>
</evidence>
<accession>A0A6N8FXE9</accession>
<feature type="transmembrane region" description="Helical" evidence="9">
    <location>
        <begin position="85"/>
        <end position="112"/>
    </location>
</feature>
<dbReference type="InterPro" id="IPR011864">
    <property type="entry name" value="Phosphate_PstC"/>
</dbReference>
<feature type="transmembrane region" description="Helical" evidence="9">
    <location>
        <begin position="29"/>
        <end position="48"/>
    </location>
</feature>
<dbReference type="SUPFAM" id="SSF161098">
    <property type="entry name" value="MetI-like"/>
    <property type="match status" value="1"/>
</dbReference>
<evidence type="ECO:0000259" key="11">
    <source>
        <dbReference type="PROSITE" id="PS50928"/>
    </source>
</evidence>
<evidence type="ECO:0000256" key="6">
    <source>
        <dbReference type="ARBA" id="ARBA00022692"/>
    </source>
</evidence>
<dbReference type="CDD" id="cd06261">
    <property type="entry name" value="TM_PBP2"/>
    <property type="match status" value="1"/>
</dbReference>
<keyword evidence="8 9" id="KW-0472">Membrane</keyword>
<keyword evidence="3 9" id="KW-0813">Transport</keyword>
<feature type="transmembrane region" description="Helical" evidence="9">
    <location>
        <begin position="262"/>
        <end position="279"/>
    </location>
</feature>
<dbReference type="InterPro" id="IPR035906">
    <property type="entry name" value="MetI-like_sf"/>
</dbReference>
<dbReference type="GO" id="GO:0005315">
    <property type="term" value="F:phosphate transmembrane transporter activity"/>
    <property type="evidence" value="ECO:0007669"/>
    <property type="project" value="InterPro"/>
</dbReference>
<dbReference type="AlphaFoldDB" id="A0A6N8FXE9"/>
<keyword evidence="4 10" id="KW-1003">Cell membrane</keyword>
<dbReference type="Gene3D" id="1.10.3720.10">
    <property type="entry name" value="MetI-like"/>
    <property type="match status" value="1"/>
</dbReference>
<keyword evidence="6 9" id="KW-0812">Transmembrane</keyword>
<evidence type="ECO:0000256" key="1">
    <source>
        <dbReference type="ARBA" id="ARBA00004651"/>
    </source>
</evidence>
<comment type="similarity">
    <text evidence="2 10">Belongs to the binding-protein-dependent transport system permease family. CysTW subfamily.</text>
</comment>
<name>A0A6N8FXE9_9CHRO</name>
<evidence type="ECO:0000256" key="8">
    <source>
        <dbReference type="ARBA" id="ARBA00023136"/>
    </source>
</evidence>
<evidence type="ECO:0000256" key="9">
    <source>
        <dbReference type="RuleBase" id="RU363032"/>
    </source>
</evidence>
<dbReference type="Pfam" id="PF00528">
    <property type="entry name" value="BPD_transp_1"/>
    <property type="match status" value="1"/>
</dbReference>
<comment type="function">
    <text evidence="10">Part of the binding-protein-dependent transport system for phosphate; probably responsible for the translocation of the substrate across the membrane.</text>
</comment>
<sequence>MSAVTGEQPRQKWRGLERRNDVVNTLDRIFFWLVVLGAVAVGAVLLWIGVQIAISAWPAIQTFGLQFLVSTTWDPVQNIYGALPQIYGTIVTSIIALVIAIPVGVGVAVFLSEDFIPNSIRTPIALAIELIAAIPSVVIGLWGIFVFIPFIRPFYTFLYENFGWIPLFSTVPRGNSLLTLGIVLAVMISPTIIAISRGSLIALPRDLRQGALALGATRWETILRVLIPAAFSGIVGSIMLALGRAMGETMAAAMLVGNANQITTSLLAPGATIASIIAAQFGEAGRDQVAALLYSGLILMILTLIVNILAEIIIQKFQNVE</sequence>
<keyword evidence="7 9" id="KW-1133">Transmembrane helix</keyword>
<proteinExistence type="inferred from homology"/>
<dbReference type="PANTHER" id="PTHR30425">
    <property type="entry name" value="PHOSPHATE TRANSPORT SYSTEM PERMEASE PROTEIN PST"/>
    <property type="match status" value="1"/>
</dbReference>
<keyword evidence="13" id="KW-1185">Reference proteome</keyword>
<evidence type="ECO:0000256" key="5">
    <source>
        <dbReference type="ARBA" id="ARBA00022592"/>
    </source>
</evidence>